<evidence type="ECO:0000313" key="3">
    <source>
        <dbReference type="Proteomes" id="UP000092605"/>
    </source>
</evidence>
<dbReference type="PATRIC" id="fig|1121328.3.peg.1105"/>
<dbReference type="RefSeq" id="WP_169794324.1">
    <property type="nucleotide sequence ID" value="NZ_FRBG01000012.1"/>
</dbReference>
<evidence type="ECO:0000313" key="2">
    <source>
        <dbReference type="EMBL" id="SHL13352.1"/>
    </source>
</evidence>
<evidence type="ECO:0000313" key="4">
    <source>
        <dbReference type="Proteomes" id="UP000323392"/>
    </source>
</evidence>
<dbReference type="AlphaFoldDB" id="A0A150FSL4"/>
<dbReference type="EMBL" id="LSFY01000001">
    <property type="protein sequence ID" value="KXZ40020.1"/>
    <property type="molecule type" value="Genomic_DNA"/>
</dbReference>
<dbReference type="Proteomes" id="UP000323392">
    <property type="component" value="Unassembled WGS sequence"/>
</dbReference>
<protein>
    <submittedName>
        <fullName evidence="1">Uncharacterized protein</fullName>
    </submittedName>
</protein>
<reference evidence="1 3" key="1">
    <citation type="submission" date="2016-02" db="EMBL/GenBank/DDBJ databases">
        <title>Draft genome sequence for Clostridium paradoxum JW-YL-7.</title>
        <authorList>
            <person name="Utturkar S.M."/>
            <person name="Lancaster A."/>
            <person name="Poole F.L."/>
            <person name="Adams M.W."/>
            <person name="Brown S.D."/>
        </authorList>
    </citation>
    <scope>NUCLEOTIDE SEQUENCE [LARGE SCALE GENOMIC DNA]</scope>
    <source>
        <strain evidence="1 3">JW-YL-7</strain>
    </source>
</reference>
<name>A0A150FSL4_CLOPD</name>
<gene>
    <name evidence="1" type="ORF">JWYL7_1095</name>
    <name evidence="2" type="ORF">SAMN05661008_01520</name>
</gene>
<dbReference type="Proteomes" id="UP000092605">
    <property type="component" value="Unassembled WGS sequence"/>
</dbReference>
<dbReference type="EMBL" id="FRBG01000012">
    <property type="protein sequence ID" value="SHL13352.1"/>
    <property type="molecule type" value="Genomic_DNA"/>
</dbReference>
<comment type="caution">
    <text evidence="1">The sequence shown here is derived from an EMBL/GenBank/DDBJ whole genome shotgun (WGS) entry which is preliminary data.</text>
</comment>
<proteinExistence type="predicted"/>
<evidence type="ECO:0000313" key="1">
    <source>
        <dbReference type="EMBL" id="KXZ40020.1"/>
    </source>
</evidence>
<sequence>MKIGEYIKQKQNKEYKKLIKKREEKLSFSEIEELMGVHTHIYKRGKGGAKKQIR</sequence>
<keyword evidence="4" id="KW-1185">Reference proteome</keyword>
<dbReference type="STRING" id="1121328.JWYL7_1095"/>
<reference evidence="2 4" key="2">
    <citation type="submission" date="2016-11" db="EMBL/GenBank/DDBJ databases">
        <authorList>
            <person name="Varghese N."/>
            <person name="Submissions S."/>
        </authorList>
    </citation>
    <scope>NUCLEOTIDE SEQUENCE [LARGE SCALE GENOMIC DNA]</scope>
    <source>
        <strain evidence="2 4">DSM 7308</strain>
    </source>
</reference>
<organism evidence="1 3">
    <name type="scientific">Alkalithermobacter thermoalcaliphilus JW-YL-7 = DSM 7308</name>
    <dbReference type="NCBI Taxonomy" id="1121328"/>
    <lineage>
        <taxon>Bacteria</taxon>
        <taxon>Bacillati</taxon>
        <taxon>Bacillota</taxon>
        <taxon>Clostridia</taxon>
        <taxon>Peptostreptococcales</taxon>
        <taxon>Tepidibacteraceae</taxon>
        <taxon>Alkalithermobacter</taxon>
    </lineage>
</organism>
<accession>A0A150FSL4</accession>